<dbReference type="InterPro" id="IPR039893">
    <property type="entry name" value="CEP120-like"/>
</dbReference>
<keyword evidence="1" id="KW-0175">Coiled coil</keyword>
<feature type="compositionally biased region" description="Polar residues" evidence="2">
    <location>
        <begin position="316"/>
        <end position="339"/>
    </location>
</feature>
<proteinExistence type="predicted"/>
<feature type="region of interest" description="Disordered" evidence="2">
    <location>
        <begin position="539"/>
        <end position="562"/>
    </location>
</feature>
<reference evidence="4" key="1">
    <citation type="journal article" date="2023" name="Mol. Biol. Evol.">
        <title>Third-Generation Sequencing Reveals the Adaptive Role of the Epigenome in Three Deep-Sea Polychaetes.</title>
        <authorList>
            <person name="Perez M."/>
            <person name="Aroh O."/>
            <person name="Sun Y."/>
            <person name="Lan Y."/>
            <person name="Juniper S.K."/>
            <person name="Young C.R."/>
            <person name="Angers B."/>
            <person name="Qian P.Y."/>
        </authorList>
    </citation>
    <scope>NUCLEOTIDE SEQUENCE</scope>
    <source>
        <strain evidence="4">R07B-5</strain>
    </source>
</reference>
<name>A0AAD9UEN4_RIDPI</name>
<sequence>MRTPLWEPPDLVVDRLVAEVRFDGELLTTDATDHVETPDFTQELAWELDKKSLHQHRLQRSSVKVQLYAISTATTMKEAVGFVILDLRAAQNQQSFKWYQLLHSKYSSSKPEVRLGIYIDDDSKAGDTSFKAKEPPARVGDWADGAEFDLKQLRPILDDIDGFYQIGPPDRCSQHFVLSVTVAFAANLLQLIPTTIPLPSTGFFFYYSMFGNDVTNELQPPSRVKEQLAPVPDDMKPIVGLAVVLRKEEQVMTHTPVTHAKSPQGVHKESPQAHPEKQSAASPSDKKQVPKVVGKKAARRSMSPPHSPPSPHEGSYTETFESSTNASKPAAKSTQSPKSKTPPGDKGVQQCDSPTVPVVFVDHQPPTSEPHHFSFSIDLRSVRNVNTDTPLNIFLRYRYPFFGSAAPIITHPAVEVRKGTEVLLPQSFCAFEFATTAPQLNDTFVNVPLLVEVWDKEKQKSQTTMIGATQLSLSNVLTSEKTRAVHANGESGWRQLWSGHVPFFTAESGEAHKMGEMDIVLSLEDWGSIDLQQVVTKDRMTQGAGGPPPTGPAQTGPTDGPTDYRDTMEYKAALELEMWKEQEERKFEEQLKMKEKQLMQALSVEWKRRDKEREVLIKKKVSEYAILEEKLRKTLNDLEKREQQLSLKEQELACYVYRERVKETEEHVGKLKQQLSEGEERYHRLDSDFTTYRSSQSGKPEVKLQSEINLLTLEKVELERRLDAVTKSKVHYKQQWGRSLKELARLKQKEQLAARAQLRRQQQELEHMRLRYLAAEEKDVVQSEKRELEDIKSELNQ</sequence>
<dbReference type="EMBL" id="JAODUO010000197">
    <property type="protein sequence ID" value="KAK2186531.1"/>
    <property type="molecule type" value="Genomic_DNA"/>
</dbReference>
<feature type="coiled-coil region" evidence="1">
    <location>
        <begin position="617"/>
        <end position="794"/>
    </location>
</feature>
<accession>A0AAD9UEN4</accession>
<feature type="compositionally biased region" description="Low complexity" evidence="2">
    <location>
        <begin position="552"/>
        <end position="561"/>
    </location>
</feature>
<dbReference type="PANTHER" id="PTHR21574">
    <property type="entry name" value="CENTROSOMAL PROTEIN OF 120 KDA"/>
    <property type="match status" value="1"/>
</dbReference>
<evidence type="ECO:0000313" key="4">
    <source>
        <dbReference type="EMBL" id="KAK2186531.1"/>
    </source>
</evidence>
<dbReference type="InterPro" id="IPR000008">
    <property type="entry name" value="C2_dom"/>
</dbReference>
<dbReference type="PROSITE" id="PS50004">
    <property type="entry name" value="C2"/>
    <property type="match status" value="1"/>
</dbReference>
<dbReference type="Proteomes" id="UP001209878">
    <property type="component" value="Unassembled WGS sequence"/>
</dbReference>
<dbReference type="PANTHER" id="PTHR21574:SF0">
    <property type="entry name" value="CENTROSOMAL PROTEIN OF 120 KDA"/>
    <property type="match status" value="1"/>
</dbReference>
<evidence type="ECO:0000259" key="3">
    <source>
        <dbReference type="PROSITE" id="PS50004"/>
    </source>
</evidence>
<keyword evidence="5" id="KW-1185">Reference proteome</keyword>
<feature type="compositionally biased region" description="Basic and acidic residues" evidence="2">
    <location>
        <begin position="266"/>
        <end position="277"/>
    </location>
</feature>
<dbReference type="Pfam" id="PF12416">
    <property type="entry name" value="DUF3668"/>
    <property type="match status" value="1"/>
</dbReference>
<gene>
    <name evidence="4" type="ORF">NP493_197g03000</name>
</gene>
<protein>
    <recommendedName>
        <fullName evidence="3">C2 domain-containing protein</fullName>
    </recommendedName>
</protein>
<dbReference type="AlphaFoldDB" id="A0AAD9UEN4"/>
<dbReference type="InterPro" id="IPR035892">
    <property type="entry name" value="C2_domain_sf"/>
</dbReference>
<dbReference type="GO" id="GO:0005813">
    <property type="term" value="C:centrosome"/>
    <property type="evidence" value="ECO:0007669"/>
    <property type="project" value="TreeGrafter"/>
</dbReference>
<dbReference type="InterPro" id="IPR022136">
    <property type="entry name" value="DUF3668"/>
</dbReference>
<dbReference type="Gene3D" id="2.60.40.150">
    <property type="entry name" value="C2 domain"/>
    <property type="match status" value="1"/>
</dbReference>
<organism evidence="4 5">
    <name type="scientific">Ridgeia piscesae</name>
    <name type="common">Tubeworm</name>
    <dbReference type="NCBI Taxonomy" id="27915"/>
    <lineage>
        <taxon>Eukaryota</taxon>
        <taxon>Metazoa</taxon>
        <taxon>Spiralia</taxon>
        <taxon>Lophotrochozoa</taxon>
        <taxon>Annelida</taxon>
        <taxon>Polychaeta</taxon>
        <taxon>Sedentaria</taxon>
        <taxon>Canalipalpata</taxon>
        <taxon>Sabellida</taxon>
        <taxon>Siboglinidae</taxon>
        <taxon>Ridgeia</taxon>
    </lineage>
</organism>
<comment type="caution">
    <text evidence="4">The sequence shown here is derived from an EMBL/GenBank/DDBJ whole genome shotgun (WGS) entry which is preliminary data.</text>
</comment>
<evidence type="ECO:0000313" key="5">
    <source>
        <dbReference type="Proteomes" id="UP001209878"/>
    </source>
</evidence>
<evidence type="ECO:0000256" key="1">
    <source>
        <dbReference type="SAM" id="Coils"/>
    </source>
</evidence>
<feature type="domain" description="C2" evidence="3">
    <location>
        <begin position="355"/>
        <end position="486"/>
    </location>
</feature>
<dbReference type="GO" id="GO:1903724">
    <property type="term" value="P:positive regulation of centriole elongation"/>
    <property type="evidence" value="ECO:0007669"/>
    <property type="project" value="TreeGrafter"/>
</dbReference>
<feature type="region of interest" description="Disordered" evidence="2">
    <location>
        <begin position="255"/>
        <end position="352"/>
    </location>
</feature>
<evidence type="ECO:0000256" key="2">
    <source>
        <dbReference type="SAM" id="MobiDB-lite"/>
    </source>
</evidence>